<comment type="caution">
    <text evidence="1">The sequence shown here is derived from an EMBL/GenBank/DDBJ whole genome shotgun (WGS) entry which is preliminary data.</text>
</comment>
<evidence type="ECO:0008006" key="3">
    <source>
        <dbReference type="Google" id="ProtNLM"/>
    </source>
</evidence>
<evidence type="ECO:0000313" key="2">
    <source>
        <dbReference type="Proteomes" id="UP001206890"/>
    </source>
</evidence>
<dbReference type="EMBL" id="JALXTC010000020">
    <property type="protein sequence ID" value="MCT2117338.1"/>
    <property type="molecule type" value="Genomic_DNA"/>
</dbReference>
<dbReference type="AlphaFoldDB" id="A0AAW5Q8J2"/>
<protein>
    <recommendedName>
        <fullName evidence="3">HNH nuclease domain-containing protein</fullName>
    </recommendedName>
</protein>
<sequence>MPSHTDLHANLAGVEVPLPGLELIEPAPVPSGAVRRSRPYSSTLPPTQAAIDAFWSRVVKAPGNGCWFLIAAISGVDGYTRLTWRHNGVSRTESGHRFALLLAGELGDRVVAEHRCNEPLCVRVDPGHVVASTQSANLRYAVACGRTGAIRNPDQHTNRHARSVAVRDALASGWDAHAYARACGNAAPPGTPSLF</sequence>
<dbReference type="InterPro" id="IPR044925">
    <property type="entry name" value="His-Me_finger_sf"/>
</dbReference>
<reference evidence="1" key="1">
    <citation type="submission" date="2022-04" db="EMBL/GenBank/DDBJ databases">
        <title>Human microbiome associated bacterial genomes.</title>
        <authorList>
            <person name="Sandstrom S."/>
            <person name="Salamzade R."/>
            <person name="Kalan L.R."/>
        </authorList>
    </citation>
    <scope>NUCLEOTIDE SEQUENCE</scope>
    <source>
        <strain evidence="1">P3-SID1762</strain>
    </source>
</reference>
<dbReference type="RefSeq" id="WP_259897248.1">
    <property type="nucleotide sequence ID" value="NZ_JALXTB010000021.1"/>
</dbReference>
<proteinExistence type="predicted"/>
<name>A0AAW5Q8J2_9ACTN</name>
<evidence type="ECO:0000313" key="1">
    <source>
        <dbReference type="EMBL" id="MCT2117338.1"/>
    </source>
</evidence>
<gene>
    <name evidence="1" type="ORF">M3D93_06175</name>
</gene>
<dbReference type="Proteomes" id="UP001206890">
    <property type="component" value="Unassembled WGS sequence"/>
</dbReference>
<accession>A0AAW5Q8J2</accession>
<dbReference type="SUPFAM" id="SSF54060">
    <property type="entry name" value="His-Me finger endonucleases"/>
    <property type="match status" value="1"/>
</dbReference>
<organism evidence="1 2">
    <name type="scientific">Dietzia cinnamea</name>
    <dbReference type="NCBI Taxonomy" id="321318"/>
    <lineage>
        <taxon>Bacteria</taxon>
        <taxon>Bacillati</taxon>
        <taxon>Actinomycetota</taxon>
        <taxon>Actinomycetes</taxon>
        <taxon>Mycobacteriales</taxon>
        <taxon>Dietziaceae</taxon>
        <taxon>Dietzia</taxon>
    </lineage>
</organism>